<dbReference type="Proteomes" id="UP000027135">
    <property type="component" value="Unassembled WGS sequence"/>
</dbReference>
<keyword evidence="1" id="KW-0732">Signal</keyword>
<proteinExistence type="predicted"/>
<dbReference type="InParanoid" id="A0A067QP61"/>
<dbReference type="OrthoDB" id="7330171at2759"/>
<evidence type="ECO:0000313" key="3">
    <source>
        <dbReference type="Proteomes" id="UP000027135"/>
    </source>
</evidence>
<feature type="chain" id="PRO_5001647770" evidence="1">
    <location>
        <begin position="23"/>
        <end position="215"/>
    </location>
</feature>
<evidence type="ECO:0000313" key="2">
    <source>
        <dbReference type="EMBL" id="KDR11177.1"/>
    </source>
</evidence>
<feature type="signal peptide" evidence="1">
    <location>
        <begin position="1"/>
        <end position="22"/>
    </location>
</feature>
<dbReference type="AlphaFoldDB" id="A0A067QP61"/>
<sequence length="215" mass="24204">MSDTKALMLVVMAAALYLETCAAPHLLLPQPRPHRVPWGSNPTFLALHRENVLTILPRNNEDVYLVLSTKSNAGEEKSSLSSSNINVYYITNTVGEVKSDLQSGDEGMKSNITVVKSVRLPTLGDVIEIIPFLPIEINVPNVIAYMTSFLNWIMNWRPQDQSNPRIYFMLKNPHGYEIYPFITKPTLPKFPYDNHPSYGILKDQLVLPVYGTSTV</sequence>
<keyword evidence="3" id="KW-1185">Reference proteome</keyword>
<evidence type="ECO:0000256" key="1">
    <source>
        <dbReference type="SAM" id="SignalP"/>
    </source>
</evidence>
<dbReference type="EMBL" id="KK853114">
    <property type="protein sequence ID" value="KDR11177.1"/>
    <property type="molecule type" value="Genomic_DNA"/>
</dbReference>
<name>A0A067QP61_ZOONE</name>
<organism evidence="2 3">
    <name type="scientific">Zootermopsis nevadensis</name>
    <name type="common">Dampwood termite</name>
    <dbReference type="NCBI Taxonomy" id="136037"/>
    <lineage>
        <taxon>Eukaryota</taxon>
        <taxon>Metazoa</taxon>
        <taxon>Ecdysozoa</taxon>
        <taxon>Arthropoda</taxon>
        <taxon>Hexapoda</taxon>
        <taxon>Insecta</taxon>
        <taxon>Pterygota</taxon>
        <taxon>Neoptera</taxon>
        <taxon>Polyneoptera</taxon>
        <taxon>Dictyoptera</taxon>
        <taxon>Blattodea</taxon>
        <taxon>Blattoidea</taxon>
        <taxon>Termitoidae</taxon>
        <taxon>Termopsidae</taxon>
        <taxon>Zootermopsis</taxon>
    </lineage>
</organism>
<reference evidence="2 3" key="1">
    <citation type="journal article" date="2014" name="Nat. Commun.">
        <title>Molecular traces of alternative social organization in a termite genome.</title>
        <authorList>
            <person name="Terrapon N."/>
            <person name="Li C."/>
            <person name="Robertson H.M."/>
            <person name="Ji L."/>
            <person name="Meng X."/>
            <person name="Booth W."/>
            <person name="Chen Z."/>
            <person name="Childers C.P."/>
            <person name="Glastad K.M."/>
            <person name="Gokhale K."/>
            <person name="Gowin J."/>
            <person name="Gronenberg W."/>
            <person name="Hermansen R.A."/>
            <person name="Hu H."/>
            <person name="Hunt B.G."/>
            <person name="Huylmans A.K."/>
            <person name="Khalil S.M."/>
            <person name="Mitchell R.D."/>
            <person name="Munoz-Torres M.C."/>
            <person name="Mustard J.A."/>
            <person name="Pan H."/>
            <person name="Reese J.T."/>
            <person name="Scharf M.E."/>
            <person name="Sun F."/>
            <person name="Vogel H."/>
            <person name="Xiao J."/>
            <person name="Yang W."/>
            <person name="Yang Z."/>
            <person name="Yang Z."/>
            <person name="Zhou J."/>
            <person name="Zhu J."/>
            <person name="Brent C.S."/>
            <person name="Elsik C.G."/>
            <person name="Goodisman M.A."/>
            <person name="Liberles D.A."/>
            <person name="Roe R.M."/>
            <person name="Vargo E.L."/>
            <person name="Vilcinskas A."/>
            <person name="Wang J."/>
            <person name="Bornberg-Bauer E."/>
            <person name="Korb J."/>
            <person name="Zhang G."/>
            <person name="Liebig J."/>
        </authorList>
    </citation>
    <scope>NUCLEOTIDE SEQUENCE [LARGE SCALE GENOMIC DNA]</scope>
    <source>
        <tissue evidence="2">Whole organism</tissue>
    </source>
</reference>
<protein>
    <submittedName>
        <fullName evidence="2">Uncharacterized protein</fullName>
    </submittedName>
</protein>
<accession>A0A067QP61</accession>
<gene>
    <name evidence="2" type="ORF">L798_14685</name>
</gene>